<dbReference type="Proteomes" id="UP000054359">
    <property type="component" value="Unassembled WGS sequence"/>
</dbReference>
<name>A0A087TAE0_STEMI</name>
<dbReference type="AlphaFoldDB" id="A0A087TAE0"/>
<sequence>MNPTFKDVVESYVHSWLLSPSAHNLSKLTTPLEVTNIIRYLNFKKAPGWIIIHCLPAMLMTRRLPLNPSQQIKQLLKCKITCILLKSGVQIGESRSTQKPTGLGQEVTTVFTGLPQCCPRDYRLSQILFGRDLRLPCDLLFARLPDASSSPEEYIQDLQTRFEVVHNFAQERVSLTTEKLKTRYDMRAT</sequence>
<reference evidence="1 2" key="1">
    <citation type="submission" date="2013-11" db="EMBL/GenBank/DDBJ databases">
        <title>Genome sequencing of Stegodyphus mimosarum.</title>
        <authorList>
            <person name="Bechsgaard J."/>
        </authorList>
    </citation>
    <scope>NUCLEOTIDE SEQUENCE [LARGE SCALE GENOMIC DNA]</scope>
</reference>
<keyword evidence="2" id="KW-1185">Reference proteome</keyword>
<evidence type="ECO:0000313" key="1">
    <source>
        <dbReference type="EMBL" id="KFM62079.1"/>
    </source>
</evidence>
<dbReference type="EMBL" id="KK114278">
    <property type="protein sequence ID" value="KFM62079.1"/>
    <property type="molecule type" value="Genomic_DNA"/>
</dbReference>
<accession>A0A087TAE0</accession>
<dbReference type="OrthoDB" id="10030726at2759"/>
<proteinExistence type="predicted"/>
<gene>
    <name evidence="1" type="ORF">X975_25375</name>
</gene>
<protein>
    <submittedName>
        <fullName evidence="1">Uncharacterized protein</fullName>
    </submittedName>
</protein>
<organism evidence="1 2">
    <name type="scientific">Stegodyphus mimosarum</name>
    <name type="common">African social velvet spider</name>
    <dbReference type="NCBI Taxonomy" id="407821"/>
    <lineage>
        <taxon>Eukaryota</taxon>
        <taxon>Metazoa</taxon>
        <taxon>Ecdysozoa</taxon>
        <taxon>Arthropoda</taxon>
        <taxon>Chelicerata</taxon>
        <taxon>Arachnida</taxon>
        <taxon>Araneae</taxon>
        <taxon>Araneomorphae</taxon>
        <taxon>Entelegynae</taxon>
        <taxon>Eresoidea</taxon>
        <taxon>Eresidae</taxon>
        <taxon>Stegodyphus</taxon>
    </lineage>
</organism>
<feature type="non-terminal residue" evidence="1">
    <location>
        <position position="189"/>
    </location>
</feature>
<evidence type="ECO:0000313" key="2">
    <source>
        <dbReference type="Proteomes" id="UP000054359"/>
    </source>
</evidence>